<name>A0ABW4ZUL8_9BACL</name>
<dbReference type="EMBL" id="JBHUIO010000005">
    <property type="protein sequence ID" value="MFD2169722.1"/>
    <property type="molecule type" value="Genomic_DNA"/>
</dbReference>
<evidence type="ECO:0000313" key="2">
    <source>
        <dbReference type="Proteomes" id="UP001597343"/>
    </source>
</evidence>
<protein>
    <submittedName>
        <fullName evidence="1">Winged helix-turn-helix domain-containing protein</fullName>
    </submittedName>
</protein>
<proteinExistence type="predicted"/>
<organism evidence="1 2">
    <name type="scientific">Tumebacillus lipolyticus</name>
    <dbReference type="NCBI Taxonomy" id="1280370"/>
    <lineage>
        <taxon>Bacteria</taxon>
        <taxon>Bacillati</taxon>
        <taxon>Bacillota</taxon>
        <taxon>Bacilli</taxon>
        <taxon>Bacillales</taxon>
        <taxon>Alicyclobacillaceae</taxon>
        <taxon>Tumebacillus</taxon>
    </lineage>
</organism>
<dbReference type="Pfam" id="PF06224">
    <property type="entry name" value="AlkZ-like"/>
    <property type="match status" value="1"/>
</dbReference>
<keyword evidence="2" id="KW-1185">Reference proteome</keyword>
<dbReference type="PANTHER" id="PTHR30528">
    <property type="entry name" value="CYTOPLASMIC PROTEIN"/>
    <property type="match status" value="1"/>
</dbReference>
<accession>A0ABW4ZUL8</accession>
<evidence type="ECO:0000313" key="1">
    <source>
        <dbReference type="EMBL" id="MFD2169722.1"/>
    </source>
</evidence>
<gene>
    <name evidence="1" type="ORF">ACFSOY_06905</name>
</gene>
<comment type="caution">
    <text evidence="1">The sequence shown here is derived from an EMBL/GenBank/DDBJ whole genome shotgun (WGS) entry which is preliminary data.</text>
</comment>
<sequence>MLTITKDDVRKLALLKQGLYHPPTATTPEEALQIFDRLGCVQLDTLNVVTRSQHLIFWSRMNEFHSEWFYRFYEEKRMFEQYLHALSVLPIAEHPYMRPFLQQFSAARIERTELHDRLVEAIDRHGRLTGQQAAKLLELPLTPKNTWELSPVRRALDQLWRGGEIGAIRDRSFHKVYIPLAEQVPADSLQQTVQLEETVKRYVRKALSAMGAATERDVADYFRFKRPAVRKALADCLQVRVEGEKEPYYLLPEDAELLPLLDEPTHSTFLSPFDNLIWHRPRLEAIFETEFRLESYVPQAQRKFGYFAMPILHRGQIIGTIDLKADRKRGVLVVQKLVLFDRRNESEQLAVIDSILVRLASFLSLSQIDWSQARA</sequence>
<dbReference type="PANTHER" id="PTHR30528:SF0">
    <property type="entry name" value="CYTOPLASMIC PROTEIN"/>
    <property type="match status" value="1"/>
</dbReference>
<reference evidence="2" key="1">
    <citation type="journal article" date="2019" name="Int. J. Syst. Evol. Microbiol.">
        <title>The Global Catalogue of Microorganisms (GCM) 10K type strain sequencing project: providing services to taxonomists for standard genome sequencing and annotation.</title>
        <authorList>
            <consortium name="The Broad Institute Genomics Platform"/>
            <consortium name="The Broad Institute Genome Sequencing Center for Infectious Disease"/>
            <person name="Wu L."/>
            <person name="Ma J."/>
        </authorList>
    </citation>
    <scope>NUCLEOTIDE SEQUENCE [LARGE SCALE GENOMIC DNA]</scope>
    <source>
        <strain evidence="2">CGMCC 1.13574</strain>
    </source>
</reference>
<dbReference type="RefSeq" id="WP_386045093.1">
    <property type="nucleotide sequence ID" value="NZ_JBHUIO010000005.1"/>
</dbReference>
<dbReference type="Proteomes" id="UP001597343">
    <property type="component" value="Unassembled WGS sequence"/>
</dbReference>
<dbReference type="InterPro" id="IPR009351">
    <property type="entry name" value="AlkZ-like"/>
</dbReference>